<dbReference type="AlphaFoldDB" id="A0A3N7HTR9"/>
<dbReference type="Proteomes" id="UP000267464">
    <property type="component" value="Unassembled WGS sequence"/>
</dbReference>
<feature type="compositionally biased region" description="Basic and acidic residues" evidence="1">
    <location>
        <begin position="95"/>
        <end position="119"/>
    </location>
</feature>
<feature type="compositionally biased region" description="Basic and acidic residues" evidence="1">
    <location>
        <begin position="25"/>
        <end position="37"/>
    </location>
</feature>
<dbReference type="PROSITE" id="PS50914">
    <property type="entry name" value="BON"/>
    <property type="match status" value="1"/>
</dbReference>
<name>A0A3N7HTR9_9BURK</name>
<organism evidence="3 4">
    <name type="scientific">Piscinibacter terrae</name>
    <dbReference type="NCBI Taxonomy" id="2496871"/>
    <lineage>
        <taxon>Bacteria</taxon>
        <taxon>Pseudomonadati</taxon>
        <taxon>Pseudomonadota</taxon>
        <taxon>Betaproteobacteria</taxon>
        <taxon>Burkholderiales</taxon>
        <taxon>Sphaerotilaceae</taxon>
        <taxon>Piscinibacter</taxon>
    </lineage>
</organism>
<accession>A0A3N7HTR9</accession>
<evidence type="ECO:0000259" key="2">
    <source>
        <dbReference type="PROSITE" id="PS50914"/>
    </source>
</evidence>
<feature type="compositionally biased region" description="Low complexity" evidence="1">
    <location>
        <begin position="77"/>
        <end position="92"/>
    </location>
</feature>
<sequence>MNRHPQAPKFAGFVERTDGLAPCRLADHSPDQEREMKQPSLNLTVLSVVVAGVALAACGKRDDVGAMKGSDETAPVTSTSGTGSTSSSSSTTVGEDMKKAGEDAKQATKDAATDVKDATKSAADQASNKVSDALITTSVKAELAKDSKLSALAINVDTDNGRVVLKGTAPDADSKSRATSLATAVKGVTSVDNQLTVGSKS</sequence>
<reference evidence="3 4" key="2">
    <citation type="submission" date="2018-12" db="EMBL/GenBank/DDBJ databases">
        <title>Rhizobacter gummiphilus sp. nov., a rubber-degrading bacterium isolated from the soil of a botanical garden in Japan.</title>
        <authorList>
            <person name="Shunsuke S.S."/>
        </authorList>
    </citation>
    <scope>NUCLEOTIDE SEQUENCE [LARGE SCALE GENOMIC DNA]</scope>
    <source>
        <strain evidence="3 4">S-16</strain>
    </source>
</reference>
<dbReference type="Pfam" id="PF04972">
    <property type="entry name" value="BON"/>
    <property type="match status" value="1"/>
</dbReference>
<dbReference type="SMART" id="SM00749">
    <property type="entry name" value="BON"/>
    <property type="match status" value="1"/>
</dbReference>
<dbReference type="PANTHER" id="PTHR34606">
    <property type="entry name" value="BON DOMAIN-CONTAINING PROTEIN"/>
    <property type="match status" value="1"/>
</dbReference>
<evidence type="ECO:0000256" key="1">
    <source>
        <dbReference type="SAM" id="MobiDB-lite"/>
    </source>
</evidence>
<keyword evidence="4" id="KW-1185">Reference proteome</keyword>
<dbReference type="Gene3D" id="3.30.1340.30">
    <property type="match status" value="1"/>
</dbReference>
<dbReference type="EMBL" id="QUSW01000002">
    <property type="protein sequence ID" value="RQP25183.1"/>
    <property type="molecule type" value="Genomic_DNA"/>
</dbReference>
<feature type="region of interest" description="Disordered" evidence="1">
    <location>
        <begin position="1"/>
        <end position="40"/>
    </location>
</feature>
<evidence type="ECO:0000313" key="4">
    <source>
        <dbReference type="Proteomes" id="UP000267464"/>
    </source>
</evidence>
<evidence type="ECO:0000313" key="3">
    <source>
        <dbReference type="EMBL" id="RQP25183.1"/>
    </source>
</evidence>
<reference evidence="3 4" key="1">
    <citation type="submission" date="2018-08" db="EMBL/GenBank/DDBJ databases">
        <authorList>
            <person name="Khan S.A."/>
            <person name="Jeon C.O."/>
            <person name="Chun B.H."/>
            <person name="Jeong S.E."/>
        </authorList>
    </citation>
    <scope>NUCLEOTIDE SEQUENCE [LARGE SCALE GENOMIC DNA]</scope>
    <source>
        <strain evidence="3 4">S-16</strain>
    </source>
</reference>
<feature type="region of interest" description="Disordered" evidence="1">
    <location>
        <begin position="63"/>
        <end position="129"/>
    </location>
</feature>
<comment type="caution">
    <text evidence="3">The sequence shown here is derived from an EMBL/GenBank/DDBJ whole genome shotgun (WGS) entry which is preliminary data.</text>
</comment>
<gene>
    <name evidence="3" type="ORF">DZC73_10090</name>
</gene>
<dbReference type="InterPro" id="IPR014004">
    <property type="entry name" value="Transpt-assoc_nodulatn_dom_bac"/>
</dbReference>
<protein>
    <submittedName>
        <fullName evidence="3">BON domain-containing protein</fullName>
    </submittedName>
</protein>
<proteinExistence type="predicted"/>
<dbReference type="InterPro" id="IPR051686">
    <property type="entry name" value="Lipoprotein_DolP"/>
</dbReference>
<dbReference type="PANTHER" id="PTHR34606:SF15">
    <property type="entry name" value="BON DOMAIN-CONTAINING PROTEIN"/>
    <property type="match status" value="1"/>
</dbReference>
<feature type="domain" description="BON" evidence="2">
    <location>
        <begin position="131"/>
        <end position="199"/>
    </location>
</feature>
<dbReference type="InterPro" id="IPR007055">
    <property type="entry name" value="BON_dom"/>
</dbReference>